<comment type="caution">
    <text evidence="1">The sequence shown here is derived from an EMBL/GenBank/DDBJ whole genome shotgun (WGS) entry which is preliminary data.</text>
</comment>
<keyword evidence="2" id="KW-1185">Reference proteome</keyword>
<reference evidence="1 2" key="1">
    <citation type="journal article" date="2024" name="Chem. Sci.">
        <title>Discovery of megapolipeptins by genome mining of a Burkholderiales bacteria collection.</title>
        <authorList>
            <person name="Paulo B.S."/>
            <person name="Recchia M.J.J."/>
            <person name="Lee S."/>
            <person name="Fergusson C.H."/>
            <person name="Romanowski S.B."/>
            <person name="Hernandez A."/>
            <person name="Krull N."/>
            <person name="Liu D.Y."/>
            <person name="Cavanagh H."/>
            <person name="Bos A."/>
            <person name="Gray C.A."/>
            <person name="Murphy B.T."/>
            <person name="Linington R.G."/>
            <person name="Eustaquio A.S."/>
        </authorList>
    </citation>
    <scope>NUCLEOTIDE SEQUENCE [LARGE SCALE GENOMIC DNA]</scope>
    <source>
        <strain evidence="1 2">RL21-008-BIB-B</strain>
    </source>
</reference>
<dbReference type="RefSeq" id="WP_408168622.1">
    <property type="nucleotide sequence ID" value="NZ_JAQQFR010000009.1"/>
</dbReference>
<dbReference type="SUPFAM" id="SSF102462">
    <property type="entry name" value="Peptidyl-tRNA hydrolase II"/>
    <property type="match status" value="1"/>
</dbReference>
<proteinExistence type="predicted"/>
<dbReference type="InterPro" id="IPR018988">
    <property type="entry name" value="DUF2000"/>
</dbReference>
<protein>
    <submittedName>
        <fullName evidence="1">DUF2000 domain-containing protein</fullName>
    </submittedName>
</protein>
<dbReference type="PIRSF" id="PIRSF033736">
    <property type="entry name" value="UCP033763"/>
    <property type="match status" value="1"/>
</dbReference>
<dbReference type="Proteomes" id="UP001629214">
    <property type="component" value="Unassembled WGS sequence"/>
</dbReference>
<dbReference type="InterPro" id="IPR017021">
    <property type="entry name" value="UCP033763"/>
</dbReference>
<organism evidence="1 2">
    <name type="scientific">Herbaspirillum rhizosphaerae</name>
    <dbReference type="NCBI Taxonomy" id="346179"/>
    <lineage>
        <taxon>Bacteria</taxon>
        <taxon>Pseudomonadati</taxon>
        <taxon>Pseudomonadota</taxon>
        <taxon>Betaproteobacteria</taxon>
        <taxon>Burkholderiales</taxon>
        <taxon>Oxalobacteraceae</taxon>
        <taxon>Herbaspirillum</taxon>
    </lineage>
</organism>
<gene>
    <name evidence="1" type="ORF">PQR63_14365</name>
</gene>
<dbReference type="EMBL" id="JAQQFR010000009">
    <property type="protein sequence ID" value="MFL9879579.1"/>
    <property type="molecule type" value="Genomic_DNA"/>
</dbReference>
<accession>A0ABW8Z8Z4</accession>
<dbReference type="InterPro" id="IPR023476">
    <property type="entry name" value="Pep_tRNA_hydro_II_dom_sf"/>
</dbReference>
<evidence type="ECO:0000313" key="2">
    <source>
        <dbReference type="Proteomes" id="UP001629214"/>
    </source>
</evidence>
<name>A0ABW8Z8Z4_9BURK</name>
<evidence type="ECO:0000313" key="1">
    <source>
        <dbReference type="EMBL" id="MFL9879579.1"/>
    </source>
</evidence>
<dbReference type="Pfam" id="PF09391">
    <property type="entry name" value="DUF2000"/>
    <property type="match status" value="1"/>
</dbReference>
<dbReference type="Gene3D" id="3.40.1490.10">
    <property type="entry name" value="Bit1"/>
    <property type="match status" value="1"/>
</dbReference>
<sequence>MTDTAIDLSKTIPQRCVIIVDAALPVGKAANAAAVIALTIGQRHPELVGPALVDADGCAHPGLIPIGIAVLAASRDELTNIRAKGVEIGCDVVDFPVQGQETTDYQAFSDAVRKVATIDLGYLGVALIGEKKPISRIVANIGLLK</sequence>